<dbReference type="OrthoDB" id="797361at2"/>
<sequence>MNGYVNIPNTVFCKRCRNCGARPIIAHAGIEGYVVKCPNDDSHYQTVPGIIDIEDWNIHNTELYENDYDLKAMGGDR</sequence>
<dbReference type="AlphaFoldDB" id="A0A4Y8S9I5"/>
<gene>
    <name evidence="1" type="ORF">E2R66_19025</name>
</gene>
<protein>
    <submittedName>
        <fullName evidence="1">Uncharacterized protein</fullName>
    </submittedName>
</protein>
<name>A0A4Y8S9I5_9SPHI</name>
<accession>A0A4Y8S9I5</accession>
<dbReference type="RefSeq" id="WP_133233514.1">
    <property type="nucleotide sequence ID" value="NZ_SOZE01000022.1"/>
</dbReference>
<organism evidence="1 2">
    <name type="scientific">Mucilaginibacter psychrotolerans</name>
    <dbReference type="NCBI Taxonomy" id="1524096"/>
    <lineage>
        <taxon>Bacteria</taxon>
        <taxon>Pseudomonadati</taxon>
        <taxon>Bacteroidota</taxon>
        <taxon>Sphingobacteriia</taxon>
        <taxon>Sphingobacteriales</taxon>
        <taxon>Sphingobacteriaceae</taxon>
        <taxon>Mucilaginibacter</taxon>
    </lineage>
</organism>
<keyword evidence="2" id="KW-1185">Reference proteome</keyword>
<dbReference type="EMBL" id="SOZE01000022">
    <property type="protein sequence ID" value="TFF35351.1"/>
    <property type="molecule type" value="Genomic_DNA"/>
</dbReference>
<evidence type="ECO:0000313" key="1">
    <source>
        <dbReference type="EMBL" id="TFF35351.1"/>
    </source>
</evidence>
<proteinExistence type="predicted"/>
<reference evidence="1 2" key="1">
    <citation type="journal article" date="2017" name="Int. J. Syst. Evol. Microbiol.">
        <title>Mucilaginibacterpsychrotolerans sp. nov., isolated from peatlands.</title>
        <authorList>
            <person name="Deng Y."/>
            <person name="Shen L."/>
            <person name="Xu B."/>
            <person name="Liu Y."/>
            <person name="Gu Z."/>
            <person name="Liu H."/>
            <person name="Zhou Y."/>
        </authorList>
    </citation>
    <scope>NUCLEOTIDE SEQUENCE [LARGE SCALE GENOMIC DNA]</scope>
    <source>
        <strain evidence="1 2">NH7-4</strain>
    </source>
</reference>
<comment type="caution">
    <text evidence="1">The sequence shown here is derived from an EMBL/GenBank/DDBJ whole genome shotgun (WGS) entry which is preliminary data.</text>
</comment>
<evidence type="ECO:0000313" key="2">
    <source>
        <dbReference type="Proteomes" id="UP000297540"/>
    </source>
</evidence>
<dbReference type="Proteomes" id="UP000297540">
    <property type="component" value="Unassembled WGS sequence"/>
</dbReference>